<accession>A0A916ZL66</accession>
<dbReference type="RefSeq" id="WP_188404788.1">
    <property type="nucleotide sequence ID" value="NZ_BMGL01000001.1"/>
</dbReference>
<keyword evidence="4" id="KW-1185">Reference proteome</keyword>
<sequence length="140" mass="15024">MLGSKKDKQTEDLTKEQNKIAQGTTFKGDIDSQGSFRIEGKVEGSITTAGKVVIGKTGYVEGNIQCEYADFEGKFSGEINVNATLSLKSTAVVEGKVVTDKLAVEPGAIFNASCKMKGAVKSLNEQKERQKQTGKKEQTA</sequence>
<dbReference type="EMBL" id="BMGL01000001">
    <property type="protein sequence ID" value="GGE02989.1"/>
    <property type="molecule type" value="Genomic_DNA"/>
</dbReference>
<evidence type="ECO:0000313" key="3">
    <source>
        <dbReference type="EMBL" id="GGE02989.1"/>
    </source>
</evidence>
<feature type="region of interest" description="Disordered" evidence="2">
    <location>
        <begin position="1"/>
        <end position="26"/>
    </location>
</feature>
<reference evidence="3 4" key="1">
    <citation type="journal article" date="2014" name="Int. J. Syst. Evol. Microbiol.">
        <title>Complete genome sequence of Corynebacterium casei LMG S-19264T (=DSM 44701T), isolated from a smear-ripened cheese.</title>
        <authorList>
            <consortium name="US DOE Joint Genome Institute (JGI-PGF)"/>
            <person name="Walter F."/>
            <person name="Albersmeier A."/>
            <person name="Kalinowski J."/>
            <person name="Ruckert C."/>
        </authorList>
    </citation>
    <scope>NUCLEOTIDE SEQUENCE [LARGE SCALE GENOMIC DNA]</scope>
    <source>
        <strain evidence="3 4">CGMCC 1.12925</strain>
    </source>
</reference>
<feature type="compositionally biased region" description="Basic and acidic residues" evidence="2">
    <location>
        <begin position="124"/>
        <end position="140"/>
    </location>
</feature>
<evidence type="ECO:0000313" key="4">
    <source>
        <dbReference type="Proteomes" id="UP000599688"/>
    </source>
</evidence>
<name>A0A916ZL66_9FLAO</name>
<dbReference type="Pfam" id="PF04519">
    <property type="entry name" value="Bactofilin"/>
    <property type="match status" value="1"/>
</dbReference>
<dbReference type="AlphaFoldDB" id="A0A916ZL66"/>
<dbReference type="InterPro" id="IPR007607">
    <property type="entry name" value="BacA/B"/>
</dbReference>
<dbReference type="PANTHER" id="PTHR35024:SF4">
    <property type="entry name" value="POLYMER-FORMING CYTOSKELETAL PROTEIN"/>
    <property type="match status" value="1"/>
</dbReference>
<protein>
    <recommendedName>
        <fullName evidence="5">Protein CcmA, bactofilin family</fullName>
    </recommendedName>
</protein>
<evidence type="ECO:0000256" key="2">
    <source>
        <dbReference type="SAM" id="MobiDB-lite"/>
    </source>
</evidence>
<feature type="region of interest" description="Disordered" evidence="2">
    <location>
        <begin position="121"/>
        <end position="140"/>
    </location>
</feature>
<organism evidence="3 4">
    <name type="scientific">Psychroflexus salis</name>
    <dbReference type="NCBI Taxonomy" id="1526574"/>
    <lineage>
        <taxon>Bacteria</taxon>
        <taxon>Pseudomonadati</taxon>
        <taxon>Bacteroidota</taxon>
        <taxon>Flavobacteriia</taxon>
        <taxon>Flavobacteriales</taxon>
        <taxon>Flavobacteriaceae</taxon>
        <taxon>Psychroflexus</taxon>
    </lineage>
</organism>
<comment type="similarity">
    <text evidence="1">Belongs to the bactofilin family.</text>
</comment>
<gene>
    <name evidence="3" type="ORF">GCM10010831_00890</name>
</gene>
<evidence type="ECO:0008006" key="5">
    <source>
        <dbReference type="Google" id="ProtNLM"/>
    </source>
</evidence>
<dbReference type="PANTHER" id="PTHR35024">
    <property type="entry name" value="HYPOTHETICAL CYTOSOLIC PROTEIN"/>
    <property type="match status" value="1"/>
</dbReference>
<dbReference type="Proteomes" id="UP000599688">
    <property type="component" value="Unassembled WGS sequence"/>
</dbReference>
<feature type="compositionally biased region" description="Basic and acidic residues" evidence="2">
    <location>
        <begin position="1"/>
        <end position="18"/>
    </location>
</feature>
<evidence type="ECO:0000256" key="1">
    <source>
        <dbReference type="ARBA" id="ARBA00044755"/>
    </source>
</evidence>
<proteinExistence type="inferred from homology"/>
<comment type="caution">
    <text evidence="3">The sequence shown here is derived from an EMBL/GenBank/DDBJ whole genome shotgun (WGS) entry which is preliminary data.</text>
</comment>